<reference evidence="2" key="1">
    <citation type="submission" date="2018-05" db="EMBL/GenBank/DDBJ databases">
        <authorList>
            <person name="Lanie J.A."/>
            <person name="Ng W.-L."/>
            <person name="Kazmierczak K.M."/>
            <person name="Andrzejewski T.M."/>
            <person name="Davidsen T.M."/>
            <person name="Wayne K.J."/>
            <person name="Tettelin H."/>
            <person name="Glass J.I."/>
            <person name="Rusch D."/>
            <person name="Podicherti R."/>
            <person name="Tsui H.-C.T."/>
            <person name="Winkler M.E."/>
        </authorList>
    </citation>
    <scope>NUCLEOTIDE SEQUENCE</scope>
</reference>
<sequence length="181" mass="20032">MFKLILLNLSAAILIIICGQTDRLEAHGDMKNIHYGTAGEYDLKISIIPHDPVTGSVHFHIEPTLSSTTEPIEKAIITVVIRQEKEAFQSRAVNSPSSPTIYDANLTFETPGEWEVEIKISTNPDIEDKISFQLSILDAGSATSNAAGIFFLFVFSVLITGSTFLYMRYGRKPKPKIISED</sequence>
<gene>
    <name evidence="2" type="ORF">METZ01_LOCUS29595</name>
</gene>
<keyword evidence="1" id="KW-1133">Transmembrane helix</keyword>
<protein>
    <submittedName>
        <fullName evidence="2">Uncharacterized protein</fullName>
    </submittedName>
</protein>
<feature type="transmembrane region" description="Helical" evidence="1">
    <location>
        <begin position="146"/>
        <end position="167"/>
    </location>
</feature>
<name>A0A381QBN6_9ZZZZ</name>
<proteinExistence type="predicted"/>
<dbReference type="AlphaFoldDB" id="A0A381QBN6"/>
<organism evidence="2">
    <name type="scientific">marine metagenome</name>
    <dbReference type="NCBI Taxonomy" id="408172"/>
    <lineage>
        <taxon>unclassified sequences</taxon>
        <taxon>metagenomes</taxon>
        <taxon>ecological metagenomes</taxon>
    </lineage>
</organism>
<evidence type="ECO:0000313" key="2">
    <source>
        <dbReference type="EMBL" id="SUZ76741.1"/>
    </source>
</evidence>
<dbReference type="EMBL" id="UINC01001290">
    <property type="protein sequence ID" value="SUZ76741.1"/>
    <property type="molecule type" value="Genomic_DNA"/>
</dbReference>
<keyword evidence="1" id="KW-0472">Membrane</keyword>
<accession>A0A381QBN6</accession>
<evidence type="ECO:0000256" key="1">
    <source>
        <dbReference type="SAM" id="Phobius"/>
    </source>
</evidence>
<keyword evidence="1" id="KW-0812">Transmembrane</keyword>